<accession>A0ABN6JLG3</accession>
<proteinExistence type="predicted"/>
<protein>
    <submittedName>
        <fullName evidence="1">Uncharacterized protein</fullName>
    </submittedName>
</protein>
<gene>
    <name evidence="1" type="ORF">PTKU64_53760</name>
</gene>
<organism evidence="1 2">
    <name type="scientific">Paraburkholderia terrae</name>
    <dbReference type="NCBI Taxonomy" id="311230"/>
    <lineage>
        <taxon>Bacteria</taxon>
        <taxon>Pseudomonadati</taxon>
        <taxon>Pseudomonadota</taxon>
        <taxon>Betaproteobacteria</taxon>
        <taxon>Burkholderiales</taxon>
        <taxon>Burkholderiaceae</taxon>
        <taxon>Paraburkholderia</taxon>
    </lineage>
</organism>
<dbReference type="RefSeq" id="WP_229514017.1">
    <property type="nucleotide sequence ID" value="NZ_AP024956.1"/>
</dbReference>
<evidence type="ECO:0000313" key="1">
    <source>
        <dbReference type="EMBL" id="BCZ81701.1"/>
    </source>
</evidence>
<evidence type="ECO:0000313" key="2">
    <source>
        <dbReference type="Proteomes" id="UP001319874"/>
    </source>
</evidence>
<dbReference type="Proteomes" id="UP001319874">
    <property type="component" value="Chromosome 2"/>
</dbReference>
<name>A0ABN6JLG3_9BURK</name>
<sequence>MTESGWDIAMRRIDVEYDIPQNAALSLVRKISANGFRLPVTERTKFRRLPDEVIARIEQIVREAYLEAGEDVGGDILREHLWQQALAARREMIASGELISEADFRQRLGVTPRRLIKLLTDGSVFTLEVDNVEYYPALLAEPGIDHNRLQAVCRIIVPAPPDSRLDFLTSRRGSLGDRSPLQMLSNDSDFKSLQQAAAAWAAEWSRTAVKMYEGLHDTEPTDVDPLYTAIAEIDPRKSLWERASEALHVNGYQWPLGPYPDVRKFSLFVERQAAGHSAPIPEACVQIVVDGDYIQVRIVVAPGAVLHSSTMPGSKDKSFIEVAKRVIAYLLALSAGG</sequence>
<keyword evidence="2" id="KW-1185">Reference proteome</keyword>
<dbReference type="EMBL" id="AP024956">
    <property type="protein sequence ID" value="BCZ81701.1"/>
    <property type="molecule type" value="Genomic_DNA"/>
</dbReference>
<reference evidence="1 2" key="1">
    <citation type="journal article" date="2022" name="Front. Microbiol.">
        <title>Identification and characterization of a novel class of self-sufficient cytochrome P450 hydroxylase involved in cyclohexanecarboxylate degradation in Paraburkholderia terrae strain KU-64.</title>
        <authorList>
            <person name="Yamamoto T."/>
            <person name="Hasegawa Y."/>
            <person name="Iwaki H."/>
        </authorList>
    </citation>
    <scope>NUCLEOTIDE SEQUENCE [LARGE SCALE GENOMIC DNA]</scope>
    <source>
        <strain evidence="1 2">KU-64</strain>
    </source>
</reference>